<evidence type="ECO:0000313" key="3">
    <source>
        <dbReference type="Proteomes" id="UP000626109"/>
    </source>
</evidence>
<gene>
    <name evidence="2" type="ORF">PGLA2088_LOCUS6303</name>
</gene>
<dbReference type="AlphaFoldDB" id="A0A813ICY0"/>
<protein>
    <recommendedName>
        <fullName evidence="1">DUF3638 domain-containing protein</fullName>
    </recommendedName>
</protein>
<organism evidence="2 3">
    <name type="scientific">Polarella glacialis</name>
    <name type="common">Dinoflagellate</name>
    <dbReference type="NCBI Taxonomy" id="89957"/>
    <lineage>
        <taxon>Eukaryota</taxon>
        <taxon>Sar</taxon>
        <taxon>Alveolata</taxon>
        <taxon>Dinophyceae</taxon>
        <taxon>Suessiales</taxon>
        <taxon>Suessiaceae</taxon>
        <taxon>Polarella</taxon>
    </lineage>
</organism>
<name>A0A813ICY0_POLGL</name>
<evidence type="ECO:0000313" key="2">
    <source>
        <dbReference type="EMBL" id="CAE8648134.1"/>
    </source>
</evidence>
<feature type="domain" description="DUF3638" evidence="1">
    <location>
        <begin position="2"/>
        <end position="138"/>
    </location>
</feature>
<feature type="non-terminal residue" evidence="2">
    <location>
        <position position="1"/>
    </location>
</feature>
<reference evidence="2" key="1">
    <citation type="submission" date="2021-02" db="EMBL/GenBank/DDBJ databases">
        <authorList>
            <person name="Dougan E. K."/>
            <person name="Rhodes N."/>
            <person name="Thang M."/>
            <person name="Chan C."/>
        </authorList>
    </citation>
    <scope>NUCLEOTIDE SEQUENCE</scope>
</reference>
<dbReference type="EMBL" id="CAJNNW010006235">
    <property type="protein sequence ID" value="CAE8648134.1"/>
    <property type="molecule type" value="Genomic_DNA"/>
</dbReference>
<dbReference type="Pfam" id="PF12340">
    <property type="entry name" value="DUF3638"/>
    <property type="match status" value="1"/>
</dbReference>
<sequence>DVLLREGQVRLLGKFVKEASLGQSLCHQMIMGAGKTTVVAPLLALLLATGDRLVCSCMPSALLEMSRSVLIERFSSPVLPKTVITLRFDRATLPSSALCEKLATAERRGAALVATPTALKSVLLKLCCRRNNNDNKNNNKSCTRNNCPQKCAAESCLRLK</sequence>
<accession>A0A813ICY0</accession>
<evidence type="ECO:0000259" key="1">
    <source>
        <dbReference type="Pfam" id="PF12340"/>
    </source>
</evidence>
<proteinExistence type="predicted"/>
<dbReference type="Proteomes" id="UP000626109">
    <property type="component" value="Unassembled WGS sequence"/>
</dbReference>
<comment type="caution">
    <text evidence="2">The sequence shown here is derived from an EMBL/GenBank/DDBJ whole genome shotgun (WGS) entry which is preliminary data.</text>
</comment>
<dbReference type="InterPro" id="IPR022099">
    <property type="entry name" value="DUF3638"/>
</dbReference>